<feature type="signal peptide" evidence="1">
    <location>
        <begin position="1"/>
        <end position="19"/>
    </location>
</feature>
<feature type="chain" id="PRO_5045345154" evidence="1">
    <location>
        <begin position="20"/>
        <end position="160"/>
    </location>
</feature>
<name>A0ABY0IKD5_9BACT</name>
<dbReference type="RefSeq" id="WP_115361495.1">
    <property type="nucleotide sequence ID" value="NZ_QDKL01000002.1"/>
</dbReference>
<evidence type="ECO:0000313" key="3">
    <source>
        <dbReference type="Proteomes" id="UP000443582"/>
    </source>
</evidence>
<reference evidence="3" key="1">
    <citation type="journal article" date="2019" name="Int. J. Syst. Evol. Microbiol.">
        <title>Halobacteriovorax valvorus sp. nov., a novel prokaryotic predator isolated from coastal seawater of China.</title>
        <authorList>
            <person name="Chen M.-X."/>
        </authorList>
    </citation>
    <scope>NUCLEOTIDE SEQUENCE [LARGE SCALE GENOMIC DNA]</scope>
    <source>
        <strain evidence="3">BL9</strain>
    </source>
</reference>
<comment type="caution">
    <text evidence="2">The sequence shown here is derived from an EMBL/GenBank/DDBJ whole genome shotgun (WGS) entry which is preliminary data.</text>
</comment>
<keyword evidence="1" id="KW-0732">Signal</keyword>
<proteinExistence type="predicted"/>
<evidence type="ECO:0000256" key="1">
    <source>
        <dbReference type="SAM" id="SignalP"/>
    </source>
</evidence>
<protein>
    <submittedName>
        <fullName evidence="2">Uncharacterized protein</fullName>
    </submittedName>
</protein>
<keyword evidence="3" id="KW-1185">Reference proteome</keyword>
<gene>
    <name evidence="2" type="ORF">DAY19_08770</name>
</gene>
<accession>A0ABY0IKD5</accession>
<dbReference type="EMBL" id="QDKL01000002">
    <property type="protein sequence ID" value="RZF21772.1"/>
    <property type="molecule type" value="Genomic_DNA"/>
</dbReference>
<dbReference type="Proteomes" id="UP000443582">
    <property type="component" value="Unassembled WGS sequence"/>
</dbReference>
<organism evidence="2 3">
    <name type="scientific">Halobacteriovorax vibrionivorans</name>
    <dbReference type="NCBI Taxonomy" id="2152716"/>
    <lineage>
        <taxon>Bacteria</taxon>
        <taxon>Pseudomonadati</taxon>
        <taxon>Bdellovibrionota</taxon>
        <taxon>Bacteriovoracia</taxon>
        <taxon>Bacteriovoracales</taxon>
        <taxon>Halobacteriovoraceae</taxon>
        <taxon>Halobacteriovorax</taxon>
    </lineage>
</organism>
<sequence length="160" mass="19076">MKYITYALTFILISKMAVAQPQAKTDKEVSKEMYDKLEKVKSFPPDDYVTKTQELRKEIDRYIELKKGVCTGDFSTFVLTQKDLEESRRKLTRVEKDLCFRELRAFQVTYLNNLFIAKKNYLNFLHDQRLKKLDEIRDESLRSLKSTYDKQLISPKSKKR</sequence>
<evidence type="ECO:0000313" key="2">
    <source>
        <dbReference type="EMBL" id="RZF21772.1"/>
    </source>
</evidence>